<dbReference type="PROSITE" id="PS50103">
    <property type="entry name" value="ZF_C3H1"/>
    <property type="match status" value="1"/>
</dbReference>
<feature type="domain" description="RRM" evidence="6">
    <location>
        <begin position="185"/>
        <end position="269"/>
    </location>
</feature>
<accession>A0ABN9LVQ5</accession>
<evidence type="ECO:0000259" key="7">
    <source>
        <dbReference type="PROSITE" id="PS50103"/>
    </source>
</evidence>
<sequence length="616" mass="68595">MSTQPGLYQNRTMSTQPGLSQNRTMSTQPGLSRNRTMSTQPGLSRKPHHVHTARPLPEPHHVHRARPVPEPHHVHTEPGLSRNRTMYTQPGLSQNRTMYTQPGLYRNRTMSTEPGLSRNRTMSTEPGLSPEPHHPYPEDPAVYKPLSQEELQRIKNEKKQKQNERKQKISENRKHLASVRVVQKNLVFVVGLSQRLADPEVLKRPEYFGKFGKIHKVVINNSTSYAGSQGPSASAYVTYIRSEDALRAIQCVNNVVVDGRTLKASLGTTKYCSYFLKNMQCPKPDCMYLHELGDEAASFTKEEMQAGKHQEYEQKLLQELYKLNPNFLQLSTGTVDKNKNKVTPLQRSDVPNSNNKDAWPSLQSSGRSSNGLTLEHRKSPPILDNGLDPDHLTPDGPDSDFGLLWESAEHNVSKFGRVIEDDTSSVDKSSESLSIGNGDNLQQILPSDTPSPPPGLSKPNPTVPVSPANHSARSPFEDTMTESQSLFSDNFRHPNPIPSGLPTFPSSPQTSSEWPTAPEPQSLFTSETIPVSSSTDWQAAFGFGSSKQQEDDLGFDPFDITRKALADLTDRERTLCPGPACVVPHVSPEPFPSQCCQRARIGLPPPDRSHQCQLYL</sequence>
<feature type="compositionally biased region" description="Polar residues" evidence="5">
    <location>
        <begin position="334"/>
        <end position="372"/>
    </location>
</feature>
<dbReference type="SMART" id="SM00361">
    <property type="entry name" value="RRM_1"/>
    <property type="match status" value="1"/>
</dbReference>
<dbReference type="Proteomes" id="UP001176940">
    <property type="component" value="Unassembled WGS sequence"/>
</dbReference>
<dbReference type="InterPro" id="IPR035979">
    <property type="entry name" value="RBD_domain_sf"/>
</dbReference>
<keyword evidence="3" id="KW-0863">Zinc-finger</keyword>
<organism evidence="8 9">
    <name type="scientific">Ranitomeya imitator</name>
    <name type="common">mimic poison frog</name>
    <dbReference type="NCBI Taxonomy" id="111125"/>
    <lineage>
        <taxon>Eukaryota</taxon>
        <taxon>Metazoa</taxon>
        <taxon>Chordata</taxon>
        <taxon>Craniata</taxon>
        <taxon>Vertebrata</taxon>
        <taxon>Euteleostomi</taxon>
        <taxon>Amphibia</taxon>
        <taxon>Batrachia</taxon>
        <taxon>Anura</taxon>
        <taxon>Neobatrachia</taxon>
        <taxon>Hyloidea</taxon>
        <taxon>Dendrobatidae</taxon>
        <taxon>Dendrobatinae</taxon>
        <taxon>Ranitomeya</taxon>
    </lineage>
</organism>
<evidence type="ECO:0000313" key="9">
    <source>
        <dbReference type="Proteomes" id="UP001176940"/>
    </source>
</evidence>
<feature type="region of interest" description="Disordered" evidence="5">
    <location>
        <begin position="334"/>
        <end position="403"/>
    </location>
</feature>
<dbReference type="Gene3D" id="3.30.70.330">
    <property type="match status" value="1"/>
</dbReference>
<feature type="compositionally biased region" description="Basic and acidic residues" evidence="5">
    <location>
        <begin position="67"/>
        <end position="76"/>
    </location>
</feature>
<comment type="caution">
    <text evidence="8">The sequence shown here is derived from an EMBL/GenBank/DDBJ whole genome shotgun (WGS) entry which is preliminary data.</text>
</comment>
<evidence type="ECO:0000259" key="6">
    <source>
        <dbReference type="PROSITE" id="PS50102"/>
    </source>
</evidence>
<dbReference type="InterPro" id="IPR034261">
    <property type="entry name" value="CNOT4_RRM"/>
</dbReference>
<dbReference type="PANTHER" id="PTHR12603:SF0">
    <property type="entry name" value="CCR4-NOT TRANSCRIPTION COMPLEX SUBUNIT 4"/>
    <property type="match status" value="1"/>
</dbReference>
<dbReference type="PANTHER" id="PTHR12603">
    <property type="entry name" value="CCR4-NOT TRANSCRIPTION COMPLEX RELATED"/>
    <property type="match status" value="1"/>
</dbReference>
<dbReference type="InterPro" id="IPR039780">
    <property type="entry name" value="Mot2"/>
</dbReference>
<keyword evidence="3" id="KW-0862">Zinc</keyword>
<feature type="compositionally biased region" description="Polar residues" evidence="5">
    <location>
        <begin position="431"/>
        <end position="448"/>
    </location>
</feature>
<evidence type="ECO:0000256" key="2">
    <source>
        <dbReference type="PROSITE-ProRule" id="PRU00176"/>
    </source>
</evidence>
<dbReference type="InterPro" id="IPR012677">
    <property type="entry name" value="Nucleotide-bd_a/b_plait_sf"/>
</dbReference>
<dbReference type="InterPro" id="IPR000504">
    <property type="entry name" value="RRM_dom"/>
</dbReference>
<feature type="coiled-coil region" evidence="4">
    <location>
        <begin position="144"/>
        <end position="174"/>
    </location>
</feature>
<keyword evidence="9" id="KW-1185">Reference proteome</keyword>
<name>A0ABN9LVQ5_9NEOB</name>
<feature type="compositionally biased region" description="Pro residues" evidence="5">
    <location>
        <begin position="449"/>
        <end position="464"/>
    </location>
</feature>
<reference evidence="8" key="1">
    <citation type="submission" date="2023-07" db="EMBL/GenBank/DDBJ databases">
        <authorList>
            <person name="Stuckert A."/>
        </authorList>
    </citation>
    <scope>NUCLEOTIDE SEQUENCE</scope>
</reference>
<evidence type="ECO:0000256" key="5">
    <source>
        <dbReference type="SAM" id="MobiDB-lite"/>
    </source>
</evidence>
<evidence type="ECO:0000256" key="1">
    <source>
        <dbReference type="ARBA" id="ARBA00022884"/>
    </source>
</evidence>
<feature type="compositionally biased region" description="Polar residues" evidence="5">
    <location>
        <begin position="504"/>
        <end position="514"/>
    </location>
</feature>
<dbReference type="InterPro" id="IPR000571">
    <property type="entry name" value="Znf_CCCH"/>
</dbReference>
<dbReference type="InterPro" id="IPR003954">
    <property type="entry name" value="RRM_euk-type"/>
</dbReference>
<dbReference type="PROSITE" id="PS50102">
    <property type="entry name" value="RRM"/>
    <property type="match status" value="1"/>
</dbReference>
<protein>
    <recommendedName>
        <fullName evidence="10">CCR4-NOT transcription complex subunit 4</fullName>
    </recommendedName>
</protein>
<dbReference type="EMBL" id="CAUEEQ010030888">
    <property type="protein sequence ID" value="CAJ0949923.1"/>
    <property type="molecule type" value="Genomic_DNA"/>
</dbReference>
<feature type="compositionally biased region" description="Polar residues" evidence="5">
    <location>
        <begin position="1"/>
        <end position="42"/>
    </location>
</feature>
<evidence type="ECO:0000256" key="3">
    <source>
        <dbReference type="PROSITE-ProRule" id="PRU00723"/>
    </source>
</evidence>
<keyword evidence="4" id="KW-0175">Coiled coil</keyword>
<feature type="region of interest" description="Disordered" evidence="5">
    <location>
        <begin position="106"/>
        <end position="141"/>
    </location>
</feature>
<evidence type="ECO:0000313" key="8">
    <source>
        <dbReference type="EMBL" id="CAJ0949923.1"/>
    </source>
</evidence>
<keyword evidence="1 2" id="KW-0694">RNA-binding</keyword>
<feature type="region of interest" description="Disordered" evidence="5">
    <location>
        <begin position="1"/>
        <end position="88"/>
    </location>
</feature>
<feature type="domain" description="C3H1-type" evidence="7">
    <location>
        <begin position="266"/>
        <end position="293"/>
    </location>
</feature>
<gene>
    <name evidence="8" type="ORF">RIMI_LOCUS12807822</name>
</gene>
<feature type="region of interest" description="Disordered" evidence="5">
    <location>
        <begin position="421"/>
        <end position="523"/>
    </location>
</feature>
<feature type="compositionally biased region" description="Polar residues" evidence="5">
    <location>
        <begin position="108"/>
        <end position="126"/>
    </location>
</feature>
<dbReference type="SUPFAM" id="SSF54928">
    <property type="entry name" value="RNA-binding domain, RBD"/>
    <property type="match status" value="1"/>
</dbReference>
<dbReference type="Pfam" id="PF00076">
    <property type="entry name" value="RRM_1"/>
    <property type="match status" value="1"/>
</dbReference>
<evidence type="ECO:0008006" key="10">
    <source>
        <dbReference type="Google" id="ProtNLM"/>
    </source>
</evidence>
<proteinExistence type="predicted"/>
<dbReference type="CDD" id="cd12438">
    <property type="entry name" value="RRM_CNOT4"/>
    <property type="match status" value="1"/>
</dbReference>
<evidence type="ECO:0000256" key="4">
    <source>
        <dbReference type="SAM" id="Coils"/>
    </source>
</evidence>
<keyword evidence="3" id="KW-0479">Metal-binding</keyword>
<feature type="zinc finger region" description="C3H1-type" evidence="3">
    <location>
        <begin position="266"/>
        <end position="293"/>
    </location>
</feature>